<protein>
    <recommendedName>
        <fullName evidence="9">Heme O synthase</fullName>
    </recommendedName>
</protein>
<evidence type="ECO:0000256" key="5">
    <source>
        <dbReference type="ARBA" id="ARBA00022989"/>
    </source>
</evidence>
<dbReference type="PIRSF" id="PIRSF001773">
    <property type="entry name" value="COX10"/>
    <property type="match status" value="1"/>
</dbReference>
<dbReference type="OrthoDB" id="5211at2759"/>
<dbReference type="InterPro" id="IPR006369">
    <property type="entry name" value="Protohaem_IX_farnesylTrfase"/>
</dbReference>
<proteinExistence type="inferred from homology"/>
<keyword evidence="8 11" id="KW-0472">Membrane</keyword>
<dbReference type="CDD" id="cd13957">
    <property type="entry name" value="PT_UbiA_Cox10"/>
    <property type="match status" value="1"/>
</dbReference>
<feature type="non-terminal residue" evidence="12">
    <location>
        <position position="427"/>
    </location>
</feature>
<dbReference type="PANTHER" id="PTHR43448">
    <property type="entry name" value="PROTOHEME IX FARNESYLTRANSFERASE, MITOCHONDRIAL"/>
    <property type="match status" value="1"/>
</dbReference>
<evidence type="ECO:0000256" key="1">
    <source>
        <dbReference type="ARBA" id="ARBA00004225"/>
    </source>
</evidence>
<dbReference type="InterPro" id="IPR000537">
    <property type="entry name" value="UbiA_prenyltransferase"/>
</dbReference>
<dbReference type="GO" id="GO:0006784">
    <property type="term" value="P:heme A biosynthetic process"/>
    <property type="evidence" value="ECO:0007669"/>
    <property type="project" value="TreeGrafter"/>
</dbReference>
<dbReference type="FunFam" id="1.10.357.140:FF:000006">
    <property type="entry name" value="Protoheme IX farnesyltransferase, mitochondrial"/>
    <property type="match status" value="1"/>
</dbReference>
<feature type="transmembrane region" description="Helical" evidence="11">
    <location>
        <begin position="208"/>
        <end position="227"/>
    </location>
</feature>
<dbReference type="Proteomes" id="UP000479710">
    <property type="component" value="Unassembled WGS sequence"/>
</dbReference>
<feature type="transmembrane region" description="Helical" evidence="11">
    <location>
        <begin position="278"/>
        <end position="300"/>
    </location>
</feature>
<dbReference type="EMBL" id="SPHZ02000005">
    <property type="protein sequence ID" value="KAF0920036.1"/>
    <property type="molecule type" value="Genomic_DNA"/>
</dbReference>
<keyword evidence="2" id="KW-0808">Transferase</keyword>
<dbReference type="InterPro" id="IPR044878">
    <property type="entry name" value="UbiA_sf"/>
</dbReference>
<keyword evidence="5 11" id="KW-1133">Transmembrane helix</keyword>
<dbReference type="InterPro" id="IPR016315">
    <property type="entry name" value="Protohaem_IX_farnesylTrfase_mt"/>
</dbReference>
<feature type="transmembrane region" description="Helical" evidence="11">
    <location>
        <begin position="182"/>
        <end position="201"/>
    </location>
</feature>
<dbReference type="PANTHER" id="PTHR43448:SF2">
    <property type="entry name" value="PROTOHEME IX FARNESYLTRANSFERASE, MITOCHONDRIAL"/>
    <property type="match status" value="1"/>
</dbReference>
<evidence type="ECO:0000256" key="8">
    <source>
        <dbReference type="ARBA" id="ARBA00023136"/>
    </source>
</evidence>
<keyword evidence="3 11" id="KW-0812">Transmembrane</keyword>
<evidence type="ECO:0000313" key="13">
    <source>
        <dbReference type="Proteomes" id="UP000479710"/>
    </source>
</evidence>
<feature type="compositionally biased region" description="Basic and acidic residues" evidence="10">
    <location>
        <begin position="384"/>
        <end position="396"/>
    </location>
</feature>
<keyword evidence="13" id="KW-1185">Reference proteome</keyword>
<keyword evidence="6" id="KW-0496">Mitochondrion</keyword>
<dbReference type="HAMAP" id="MF_00154">
    <property type="entry name" value="CyoE_CtaB"/>
    <property type="match status" value="1"/>
</dbReference>
<feature type="region of interest" description="Disordered" evidence="10">
    <location>
        <begin position="381"/>
        <end position="403"/>
    </location>
</feature>
<sequence length="427" mass="45653">MWRGGATAASAARALRSRMFPDTIHHPAAALAPIASARSSSSAPSAAAGPTVAEATAAAVAVSQRAGSVSDVLRHYGRCYFELSKARLSALVVATSGAGYVLGSGNMVDIAGLCCTCAGTMMVAASANTLNQVFEIKNDAKMKRTMRRPLPSGRISPAHAAIWATSAGAAGTALLACKANGLAAGLAASNLILYAFVYTPLKQIHPVNTWVGAVVGAIPPLLGWAAASSELSLNAMILPAALYYWQIPHFMALAYLCRNDYLAGGYRMFSFADPTGKRTAWVSLRNCLYMLPLGFFAYNWGLTSEWFSLEASLLTLGLTLGALSFVLEPTPKNARRMFYGSLLYLPAFMAGLLLHRLPNEQKEHNVTQTSEITGILYGAEQQDEERARQKREDRKPSRVHSRPPVAYASVAPFPFLPVPVYISPQAH</sequence>
<evidence type="ECO:0000256" key="3">
    <source>
        <dbReference type="ARBA" id="ARBA00022692"/>
    </source>
</evidence>
<evidence type="ECO:0000256" key="2">
    <source>
        <dbReference type="ARBA" id="ARBA00022679"/>
    </source>
</evidence>
<feature type="transmembrane region" description="Helical" evidence="11">
    <location>
        <begin position="155"/>
        <end position="176"/>
    </location>
</feature>
<organism evidence="12 13">
    <name type="scientific">Oryza meyeriana var. granulata</name>
    <dbReference type="NCBI Taxonomy" id="110450"/>
    <lineage>
        <taxon>Eukaryota</taxon>
        <taxon>Viridiplantae</taxon>
        <taxon>Streptophyta</taxon>
        <taxon>Embryophyta</taxon>
        <taxon>Tracheophyta</taxon>
        <taxon>Spermatophyta</taxon>
        <taxon>Magnoliopsida</taxon>
        <taxon>Liliopsida</taxon>
        <taxon>Poales</taxon>
        <taxon>Poaceae</taxon>
        <taxon>BOP clade</taxon>
        <taxon>Oryzoideae</taxon>
        <taxon>Oryzeae</taxon>
        <taxon>Oryzinae</taxon>
        <taxon>Oryza</taxon>
        <taxon>Oryza meyeriana</taxon>
    </lineage>
</organism>
<dbReference type="Pfam" id="PF01040">
    <property type="entry name" value="UbiA"/>
    <property type="match status" value="1"/>
</dbReference>
<evidence type="ECO:0000256" key="4">
    <source>
        <dbReference type="ARBA" id="ARBA00022946"/>
    </source>
</evidence>
<dbReference type="GO" id="GO:0031966">
    <property type="term" value="C:mitochondrial membrane"/>
    <property type="evidence" value="ECO:0007669"/>
    <property type="project" value="UniProtKB-SubCell"/>
</dbReference>
<evidence type="ECO:0000256" key="6">
    <source>
        <dbReference type="ARBA" id="ARBA00023128"/>
    </source>
</evidence>
<comment type="subcellular location">
    <subcellularLocation>
        <location evidence="1">Mitochondrion membrane</location>
        <topology evidence="1">Multi-pass membrane protein</topology>
    </subcellularLocation>
</comment>
<dbReference type="NCBIfam" id="TIGR01473">
    <property type="entry name" value="cyoE_ctaB"/>
    <property type="match status" value="1"/>
</dbReference>
<feature type="transmembrane region" description="Helical" evidence="11">
    <location>
        <begin position="306"/>
        <end position="326"/>
    </location>
</feature>
<dbReference type="Gene3D" id="1.10.357.140">
    <property type="entry name" value="UbiA prenyltransferase"/>
    <property type="match status" value="1"/>
</dbReference>
<reference evidence="12 13" key="1">
    <citation type="submission" date="2019-11" db="EMBL/GenBank/DDBJ databases">
        <title>Whole genome sequence of Oryza granulata.</title>
        <authorList>
            <person name="Li W."/>
        </authorList>
    </citation>
    <scope>NUCLEOTIDE SEQUENCE [LARGE SCALE GENOMIC DNA]</scope>
    <source>
        <strain evidence="13">cv. Menghai</strain>
        <tissue evidence="12">Leaf</tissue>
    </source>
</reference>
<feature type="transmembrane region" description="Helical" evidence="11">
    <location>
        <begin position="233"/>
        <end position="257"/>
    </location>
</feature>
<gene>
    <name evidence="12" type="ORF">E2562_032610</name>
</gene>
<keyword evidence="4" id="KW-0809">Transit peptide</keyword>
<evidence type="ECO:0000313" key="12">
    <source>
        <dbReference type="EMBL" id="KAF0920036.1"/>
    </source>
</evidence>
<dbReference type="GO" id="GO:0008495">
    <property type="term" value="F:protoheme IX farnesyltransferase activity"/>
    <property type="evidence" value="ECO:0007669"/>
    <property type="project" value="InterPro"/>
</dbReference>
<comment type="caution">
    <text evidence="12">The sequence shown here is derived from an EMBL/GenBank/DDBJ whole genome shotgun (WGS) entry which is preliminary data.</text>
</comment>
<name>A0A6G1E652_9ORYZ</name>
<keyword evidence="7" id="KW-0350">Heme biosynthesis</keyword>
<evidence type="ECO:0000256" key="7">
    <source>
        <dbReference type="ARBA" id="ARBA00023133"/>
    </source>
</evidence>
<accession>A0A6G1E652</accession>
<dbReference type="AlphaFoldDB" id="A0A6G1E652"/>
<evidence type="ECO:0000256" key="10">
    <source>
        <dbReference type="SAM" id="MobiDB-lite"/>
    </source>
</evidence>
<evidence type="ECO:0000256" key="9">
    <source>
        <dbReference type="ARBA" id="ARBA00030253"/>
    </source>
</evidence>
<evidence type="ECO:0000256" key="11">
    <source>
        <dbReference type="SAM" id="Phobius"/>
    </source>
</evidence>